<dbReference type="Gene3D" id="3.40.50.620">
    <property type="entry name" value="HUPs"/>
    <property type="match status" value="1"/>
</dbReference>
<evidence type="ECO:0000256" key="1">
    <source>
        <dbReference type="ARBA" id="ARBA00022679"/>
    </source>
</evidence>
<dbReference type="PANTHER" id="PTHR43686:SF1">
    <property type="entry name" value="AMINOTRAN_5 DOMAIN-CONTAINING PROTEIN"/>
    <property type="match status" value="1"/>
</dbReference>
<dbReference type="InterPro" id="IPR014729">
    <property type="entry name" value="Rossmann-like_a/b/a_fold"/>
</dbReference>
<dbReference type="EMBL" id="DXEN01000010">
    <property type="protein sequence ID" value="HIX85341.1"/>
    <property type="molecule type" value="Genomic_DNA"/>
</dbReference>
<feature type="domain" description="tRNA(Ile)-lysidine/2-thiocytidine synthase N-terminal" evidence="2">
    <location>
        <begin position="33"/>
        <end position="192"/>
    </location>
</feature>
<reference evidence="3" key="2">
    <citation type="submission" date="2021-04" db="EMBL/GenBank/DDBJ databases">
        <authorList>
            <person name="Gilroy R."/>
        </authorList>
    </citation>
    <scope>NUCLEOTIDE SEQUENCE</scope>
    <source>
        <strain evidence="3">ChiHecec2B26-12326</strain>
    </source>
</reference>
<dbReference type="Proteomes" id="UP000823847">
    <property type="component" value="Unassembled WGS sequence"/>
</dbReference>
<dbReference type="InterPro" id="IPR035107">
    <property type="entry name" value="tRNA_thiolation_TtcA_Ctu1"/>
</dbReference>
<evidence type="ECO:0000259" key="2">
    <source>
        <dbReference type="Pfam" id="PF01171"/>
    </source>
</evidence>
<dbReference type="PIRSF" id="PIRSF004976">
    <property type="entry name" value="ATPase_YdaO"/>
    <property type="match status" value="1"/>
</dbReference>
<reference evidence="3" key="1">
    <citation type="journal article" date="2021" name="PeerJ">
        <title>Extensive microbial diversity within the chicken gut microbiome revealed by metagenomics and culture.</title>
        <authorList>
            <person name="Gilroy R."/>
            <person name="Ravi A."/>
            <person name="Getino M."/>
            <person name="Pursley I."/>
            <person name="Horton D.L."/>
            <person name="Alikhan N.F."/>
            <person name="Baker D."/>
            <person name="Gharbi K."/>
            <person name="Hall N."/>
            <person name="Watson M."/>
            <person name="Adriaenssens E.M."/>
            <person name="Foster-Nyarko E."/>
            <person name="Jarju S."/>
            <person name="Secka A."/>
            <person name="Antonio M."/>
            <person name="Oren A."/>
            <person name="Chaudhuri R.R."/>
            <person name="La Ragione R."/>
            <person name="Hildebrand F."/>
            <person name="Pallen M.J."/>
        </authorList>
    </citation>
    <scope>NUCLEOTIDE SEQUENCE</scope>
    <source>
        <strain evidence="3">ChiHecec2B26-12326</strain>
    </source>
</reference>
<dbReference type="PANTHER" id="PTHR43686">
    <property type="entry name" value="SULFURTRANSFERASE-RELATED"/>
    <property type="match status" value="1"/>
</dbReference>
<dbReference type="AlphaFoldDB" id="A0A9D1XQE0"/>
<dbReference type="CDD" id="cd24138">
    <property type="entry name" value="TtcA-like"/>
    <property type="match status" value="1"/>
</dbReference>
<gene>
    <name evidence="3" type="ORF">H9848_01865</name>
</gene>
<dbReference type="InterPro" id="IPR011063">
    <property type="entry name" value="TilS/TtcA_N"/>
</dbReference>
<organism evidence="3 4">
    <name type="scientific">Candidatus Parabacteroides intestinigallinarum</name>
    <dbReference type="NCBI Taxonomy" id="2838722"/>
    <lineage>
        <taxon>Bacteria</taxon>
        <taxon>Pseudomonadati</taxon>
        <taxon>Bacteroidota</taxon>
        <taxon>Bacteroidia</taxon>
        <taxon>Bacteroidales</taxon>
        <taxon>Tannerellaceae</taxon>
        <taxon>Parabacteroides</taxon>
    </lineage>
</organism>
<proteinExistence type="predicted"/>
<dbReference type="GO" id="GO:0008033">
    <property type="term" value="P:tRNA processing"/>
    <property type="evidence" value="ECO:0007669"/>
    <property type="project" value="InterPro"/>
</dbReference>
<sequence length="247" mass="28734">MSLTEDERAFRKIEEKVKRAIFEYGLIADGDRILVGLSGGKDSLALVDLLERRSRIFNPRFELVVAHVVMTNIPYQADLAYVSRFLEERNLPLLTVETGFDASTDRRKSPCFLCSWTRRKALFELAKERGCHKIALGHHQDDLLETLLMNLVHQGAFGTMPPRLKMDKFEMEIIRPLCLVEEKELRWLARWRGYREQTRNCPYESGSNRSAMKELLARMEAIHPGARYSLWGSMTNIQEDYLPRKSR</sequence>
<evidence type="ECO:0000313" key="4">
    <source>
        <dbReference type="Proteomes" id="UP000823847"/>
    </source>
</evidence>
<keyword evidence="1" id="KW-0808">Transferase</keyword>
<dbReference type="GO" id="GO:0016740">
    <property type="term" value="F:transferase activity"/>
    <property type="evidence" value="ECO:0007669"/>
    <property type="project" value="UniProtKB-KW"/>
</dbReference>
<dbReference type="SUPFAM" id="SSF52402">
    <property type="entry name" value="Adenine nucleotide alpha hydrolases-like"/>
    <property type="match status" value="1"/>
</dbReference>
<name>A0A9D1XQE0_9BACT</name>
<accession>A0A9D1XQE0</accession>
<dbReference type="Pfam" id="PF01171">
    <property type="entry name" value="ATP_bind_3"/>
    <property type="match status" value="1"/>
</dbReference>
<comment type="caution">
    <text evidence="3">The sequence shown here is derived from an EMBL/GenBank/DDBJ whole genome shotgun (WGS) entry which is preliminary data.</text>
</comment>
<protein>
    <submittedName>
        <fullName evidence="3">tRNA 2-thiocytidine biosynthesis TtcA family protein</fullName>
    </submittedName>
</protein>
<evidence type="ECO:0000313" key="3">
    <source>
        <dbReference type="EMBL" id="HIX85341.1"/>
    </source>
</evidence>